<dbReference type="AlphaFoldDB" id="A0A9D2JP87"/>
<dbReference type="InterPro" id="IPR003667">
    <property type="entry name" value="NqrDE/RnfAE"/>
</dbReference>
<comment type="subcellular location">
    <subcellularLocation>
        <location evidence="8">Cell membrane</location>
        <topology evidence="8">Multi-pass membrane protein</topology>
    </subcellularLocation>
    <subcellularLocation>
        <location evidence="1">Endomembrane system</location>
        <topology evidence="1">Multi-pass membrane protein</topology>
    </subcellularLocation>
</comment>
<dbReference type="EMBL" id="DXBF01000027">
    <property type="protein sequence ID" value="HIZ61763.1"/>
    <property type="molecule type" value="Genomic_DNA"/>
</dbReference>
<sequence length="230" mass="24810">MAEKPSKWKVFTAGIIRENPVLRLVLGCCSALAITTTVSGALGMGLSMTFVLVCSNIVISALRKVIPAKVHLPCYIVIIATFVTVVQMVLQAFVPDLYKTLGVYLALIVVNCIILGRAEMFACKNTVLDSTLDGLGMGVGYILTMVLMASIREIIGNGTWLGIQLIPENVDRMTVMNSAPGGFFVFGCLMAACVWVERKLDKPIERKTCGDVMLEQIESAKTEKEGGAEA</sequence>
<feature type="transmembrane region" description="Helical" evidence="8">
    <location>
        <begin position="44"/>
        <end position="62"/>
    </location>
</feature>
<dbReference type="GO" id="GO:0022900">
    <property type="term" value="P:electron transport chain"/>
    <property type="evidence" value="ECO:0007669"/>
    <property type="project" value="UniProtKB-UniRule"/>
</dbReference>
<reference evidence="9" key="1">
    <citation type="journal article" date="2021" name="PeerJ">
        <title>Extensive microbial diversity within the chicken gut microbiome revealed by metagenomics and culture.</title>
        <authorList>
            <person name="Gilroy R."/>
            <person name="Ravi A."/>
            <person name="Getino M."/>
            <person name="Pursley I."/>
            <person name="Horton D.L."/>
            <person name="Alikhan N.F."/>
            <person name="Baker D."/>
            <person name="Gharbi K."/>
            <person name="Hall N."/>
            <person name="Watson M."/>
            <person name="Adriaenssens E.M."/>
            <person name="Foster-Nyarko E."/>
            <person name="Jarju S."/>
            <person name="Secka A."/>
            <person name="Antonio M."/>
            <person name="Oren A."/>
            <person name="Chaudhuri R.R."/>
            <person name="La Ragione R."/>
            <person name="Hildebrand F."/>
            <person name="Pallen M.J."/>
        </authorList>
    </citation>
    <scope>NUCLEOTIDE SEQUENCE</scope>
    <source>
        <strain evidence="9">CHK188-11489</strain>
    </source>
</reference>
<dbReference type="InterPro" id="IPR010968">
    <property type="entry name" value="RnfE"/>
</dbReference>
<dbReference type="Proteomes" id="UP000824105">
    <property type="component" value="Unassembled WGS sequence"/>
</dbReference>
<protein>
    <recommendedName>
        <fullName evidence="8">Ion-translocating oxidoreductase complex subunit E</fullName>
        <ecNumber evidence="8">7.-.-.-</ecNumber>
    </recommendedName>
    <alternativeName>
        <fullName evidence="8">Rnf electron transport complex subunit E</fullName>
    </alternativeName>
</protein>
<feature type="transmembrane region" description="Helical" evidence="8">
    <location>
        <begin position="21"/>
        <end position="38"/>
    </location>
</feature>
<comment type="similarity">
    <text evidence="8">Belongs to the NqrDE/RnfAE family.</text>
</comment>
<feature type="transmembrane region" description="Helical" evidence="8">
    <location>
        <begin position="134"/>
        <end position="155"/>
    </location>
</feature>
<keyword evidence="6 8" id="KW-1133">Transmembrane helix</keyword>
<comment type="caution">
    <text evidence="9">The sequence shown here is derived from an EMBL/GenBank/DDBJ whole genome shotgun (WGS) entry which is preliminary data.</text>
</comment>
<organism evidence="9 10">
    <name type="scientific">Candidatus Gemmiger avistercoris</name>
    <dbReference type="NCBI Taxonomy" id="2838606"/>
    <lineage>
        <taxon>Bacteria</taxon>
        <taxon>Bacillati</taxon>
        <taxon>Bacillota</taxon>
        <taxon>Clostridia</taxon>
        <taxon>Eubacteriales</taxon>
        <taxon>Gemmiger</taxon>
    </lineage>
</organism>
<dbReference type="GO" id="GO:0012505">
    <property type="term" value="C:endomembrane system"/>
    <property type="evidence" value="ECO:0007669"/>
    <property type="project" value="UniProtKB-SubCell"/>
</dbReference>
<feature type="transmembrane region" description="Helical" evidence="8">
    <location>
        <begin position="101"/>
        <end position="122"/>
    </location>
</feature>
<dbReference type="NCBIfam" id="TIGR01948">
    <property type="entry name" value="rnfE"/>
    <property type="match status" value="1"/>
</dbReference>
<dbReference type="GO" id="GO:0005886">
    <property type="term" value="C:plasma membrane"/>
    <property type="evidence" value="ECO:0007669"/>
    <property type="project" value="UniProtKB-SubCell"/>
</dbReference>
<keyword evidence="7 8" id="KW-0472">Membrane</keyword>
<comment type="function">
    <text evidence="8">Part of a membrane-bound complex that couples electron transfer with translocation of ions across the membrane.</text>
</comment>
<name>A0A9D2JP87_9FIRM</name>
<dbReference type="HAMAP" id="MF_00478">
    <property type="entry name" value="RsxE_RnfE"/>
    <property type="match status" value="1"/>
</dbReference>
<dbReference type="PIRSF" id="PIRSF006102">
    <property type="entry name" value="NQR_DE"/>
    <property type="match status" value="1"/>
</dbReference>
<evidence type="ECO:0000256" key="6">
    <source>
        <dbReference type="ARBA" id="ARBA00022989"/>
    </source>
</evidence>
<keyword evidence="4 8" id="KW-1278">Translocase</keyword>
<dbReference type="PANTHER" id="PTHR30586:SF0">
    <property type="entry name" value="ION-TRANSLOCATING OXIDOREDUCTASE COMPLEX SUBUNIT E"/>
    <property type="match status" value="1"/>
</dbReference>
<comment type="subunit">
    <text evidence="8">The complex is composed of six subunits: RnfA, RnfB, RnfC, RnfD, RnfE and RnfG.</text>
</comment>
<evidence type="ECO:0000256" key="1">
    <source>
        <dbReference type="ARBA" id="ARBA00004127"/>
    </source>
</evidence>
<evidence type="ECO:0000256" key="5">
    <source>
        <dbReference type="ARBA" id="ARBA00022982"/>
    </source>
</evidence>
<dbReference type="Pfam" id="PF02508">
    <property type="entry name" value="Rnf-Nqr"/>
    <property type="match status" value="1"/>
</dbReference>
<reference evidence="9" key="2">
    <citation type="submission" date="2021-04" db="EMBL/GenBank/DDBJ databases">
        <authorList>
            <person name="Gilroy R."/>
        </authorList>
    </citation>
    <scope>NUCLEOTIDE SEQUENCE</scope>
    <source>
        <strain evidence="9">CHK188-11489</strain>
    </source>
</reference>
<keyword evidence="5 8" id="KW-0249">Electron transport</keyword>
<keyword evidence="2 8" id="KW-0813">Transport</keyword>
<keyword evidence="3 8" id="KW-0812">Transmembrane</keyword>
<keyword evidence="8" id="KW-1003">Cell membrane</keyword>
<evidence type="ECO:0000313" key="10">
    <source>
        <dbReference type="Proteomes" id="UP000824105"/>
    </source>
</evidence>
<proteinExistence type="inferred from homology"/>
<feature type="transmembrane region" description="Helical" evidence="8">
    <location>
        <begin position="175"/>
        <end position="196"/>
    </location>
</feature>
<evidence type="ECO:0000256" key="7">
    <source>
        <dbReference type="ARBA" id="ARBA00023136"/>
    </source>
</evidence>
<evidence type="ECO:0000256" key="8">
    <source>
        <dbReference type="HAMAP-Rule" id="MF_00478"/>
    </source>
</evidence>
<dbReference type="NCBIfam" id="NF009070">
    <property type="entry name" value="PRK12405.1"/>
    <property type="match status" value="1"/>
</dbReference>
<gene>
    <name evidence="8" type="primary">rnfE</name>
    <name evidence="9" type="ORF">H9724_03210</name>
</gene>
<feature type="transmembrane region" description="Helical" evidence="8">
    <location>
        <begin position="74"/>
        <end position="95"/>
    </location>
</feature>
<dbReference type="EC" id="7.-.-.-" evidence="8"/>
<evidence type="ECO:0000256" key="4">
    <source>
        <dbReference type="ARBA" id="ARBA00022967"/>
    </source>
</evidence>
<evidence type="ECO:0000313" key="9">
    <source>
        <dbReference type="EMBL" id="HIZ61763.1"/>
    </source>
</evidence>
<evidence type="ECO:0000256" key="2">
    <source>
        <dbReference type="ARBA" id="ARBA00022448"/>
    </source>
</evidence>
<accession>A0A9D2JP87</accession>
<dbReference type="PANTHER" id="PTHR30586">
    <property type="entry name" value="ELECTRON TRANSPORT COMPLEX PROTEIN RNFE"/>
    <property type="match status" value="1"/>
</dbReference>
<evidence type="ECO:0000256" key="3">
    <source>
        <dbReference type="ARBA" id="ARBA00022692"/>
    </source>
</evidence>